<dbReference type="STRING" id="76595.SAMN05660313_03395"/>
<evidence type="ECO:0000256" key="4">
    <source>
        <dbReference type="SAM" id="SignalP"/>
    </source>
</evidence>
<feature type="repeat" description="ANK" evidence="3">
    <location>
        <begin position="70"/>
        <end position="102"/>
    </location>
</feature>
<gene>
    <name evidence="5" type="ORF">SAMN05660313_03395</name>
</gene>
<evidence type="ECO:0000256" key="2">
    <source>
        <dbReference type="ARBA" id="ARBA00023043"/>
    </source>
</evidence>
<evidence type="ECO:0000313" key="6">
    <source>
        <dbReference type="Proteomes" id="UP000183257"/>
    </source>
</evidence>
<feature type="chain" id="PRO_5013018382" evidence="4">
    <location>
        <begin position="22"/>
        <end position="144"/>
    </location>
</feature>
<dbReference type="PROSITE" id="PS50297">
    <property type="entry name" value="ANK_REP_REGION"/>
    <property type="match status" value="1"/>
</dbReference>
<organism evidence="5 6">
    <name type="scientific">Cellulophaga fucicola</name>
    <dbReference type="NCBI Taxonomy" id="76595"/>
    <lineage>
        <taxon>Bacteria</taxon>
        <taxon>Pseudomonadati</taxon>
        <taxon>Bacteroidota</taxon>
        <taxon>Flavobacteriia</taxon>
        <taxon>Flavobacteriales</taxon>
        <taxon>Flavobacteriaceae</taxon>
        <taxon>Cellulophaga</taxon>
    </lineage>
</organism>
<dbReference type="Proteomes" id="UP000183257">
    <property type="component" value="Unassembled WGS sequence"/>
</dbReference>
<dbReference type="PANTHER" id="PTHR24171:SF9">
    <property type="entry name" value="ANKYRIN REPEAT DOMAIN-CONTAINING PROTEIN 39"/>
    <property type="match status" value="1"/>
</dbReference>
<proteinExistence type="predicted"/>
<name>A0A1K1R9D5_9FLAO</name>
<dbReference type="EMBL" id="FPIY01000009">
    <property type="protein sequence ID" value="SFW68427.1"/>
    <property type="molecule type" value="Genomic_DNA"/>
</dbReference>
<dbReference type="Pfam" id="PF12796">
    <property type="entry name" value="Ank_2"/>
    <property type="match status" value="1"/>
</dbReference>
<keyword evidence="1" id="KW-0677">Repeat</keyword>
<dbReference type="InterPro" id="IPR036770">
    <property type="entry name" value="Ankyrin_rpt-contain_sf"/>
</dbReference>
<evidence type="ECO:0000256" key="3">
    <source>
        <dbReference type="PROSITE-ProRule" id="PRU00023"/>
    </source>
</evidence>
<keyword evidence="6" id="KW-1185">Reference proteome</keyword>
<dbReference type="PROSITE" id="PS50088">
    <property type="entry name" value="ANK_REPEAT"/>
    <property type="match status" value="2"/>
</dbReference>
<dbReference type="PANTHER" id="PTHR24171">
    <property type="entry name" value="ANKYRIN REPEAT DOMAIN-CONTAINING PROTEIN 39-RELATED"/>
    <property type="match status" value="1"/>
</dbReference>
<dbReference type="SMART" id="SM00248">
    <property type="entry name" value="ANK"/>
    <property type="match status" value="2"/>
</dbReference>
<dbReference type="SUPFAM" id="SSF48403">
    <property type="entry name" value="Ankyrin repeat"/>
    <property type="match status" value="1"/>
</dbReference>
<dbReference type="RefSeq" id="WP_072305006.1">
    <property type="nucleotide sequence ID" value="NZ_FPIY01000009.1"/>
</dbReference>
<protein>
    <submittedName>
        <fullName evidence="5">Ankyrin repeat-containing protein</fullName>
    </submittedName>
</protein>
<dbReference type="OrthoDB" id="1374157at2"/>
<feature type="signal peptide" evidence="4">
    <location>
        <begin position="1"/>
        <end position="21"/>
    </location>
</feature>
<keyword evidence="4" id="KW-0732">Signal</keyword>
<feature type="repeat" description="ANK" evidence="3">
    <location>
        <begin position="38"/>
        <end position="70"/>
    </location>
</feature>
<keyword evidence="2 3" id="KW-0040">ANK repeat</keyword>
<evidence type="ECO:0000256" key="1">
    <source>
        <dbReference type="ARBA" id="ARBA00022737"/>
    </source>
</evidence>
<accession>A0A1K1R9D5</accession>
<dbReference type="Gene3D" id="1.25.40.20">
    <property type="entry name" value="Ankyrin repeat-containing domain"/>
    <property type="match status" value="1"/>
</dbReference>
<sequence>MKKSILVATAALLVATTVVKAEVNTTVPSFSITESVVLEVNPFCMAIMKGDIETVRKLIEFGEDVNKKSNGMTPAIFAARYNKVDILELLIANGADIRVTCDKGRDIVKHAEMCNAKGSLALLDKTAKEKKLAKKNKRKNKKRK</sequence>
<dbReference type="InterPro" id="IPR002110">
    <property type="entry name" value="Ankyrin_rpt"/>
</dbReference>
<evidence type="ECO:0000313" key="5">
    <source>
        <dbReference type="EMBL" id="SFW68427.1"/>
    </source>
</evidence>
<reference evidence="6" key="1">
    <citation type="submission" date="2016-11" db="EMBL/GenBank/DDBJ databases">
        <authorList>
            <person name="Varghese N."/>
            <person name="Submissions S."/>
        </authorList>
    </citation>
    <scope>NUCLEOTIDE SEQUENCE [LARGE SCALE GENOMIC DNA]</scope>
    <source>
        <strain evidence="6">DSM 24786</strain>
    </source>
</reference>
<dbReference type="AlphaFoldDB" id="A0A1K1R9D5"/>